<gene>
    <name evidence="2" type="ORF">CLVI_17560</name>
</gene>
<dbReference type="Proteomes" id="UP000239471">
    <property type="component" value="Unassembled WGS sequence"/>
</dbReference>
<feature type="transmembrane region" description="Helical" evidence="1">
    <location>
        <begin position="141"/>
        <end position="162"/>
    </location>
</feature>
<dbReference type="OrthoDB" id="9866162at2"/>
<dbReference type="EMBL" id="PVXQ01000016">
    <property type="protein sequence ID" value="PRR82416.1"/>
    <property type="molecule type" value="Genomic_DNA"/>
</dbReference>
<keyword evidence="1" id="KW-0812">Transmembrane</keyword>
<keyword evidence="3" id="KW-1185">Reference proteome</keyword>
<comment type="caution">
    <text evidence="2">The sequence shown here is derived from an EMBL/GenBank/DDBJ whole genome shotgun (WGS) entry which is preliminary data.</text>
</comment>
<keyword evidence="1" id="KW-0472">Membrane</keyword>
<feature type="transmembrane region" description="Helical" evidence="1">
    <location>
        <begin position="59"/>
        <end position="78"/>
    </location>
</feature>
<organism evidence="2 3">
    <name type="scientific">Clostridium vincentii</name>
    <dbReference type="NCBI Taxonomy" id="52704"/>
    <lineage>
        <taxon>Bacteria</taxon>
        <taxon>Bacillati</taxon>
        <taxon>Bacillota</taxon>
        <taxon>Clostridia</taxon>
        <taxon>Eubacteriales</taxon>
        <taxon>Clostridiaceae</taxon>
        <taxon>Clostridium</taxon>
    </lineage>
</organism>
<dbReference type="RefSeq" id="WP_106059735.1">
    <property type="nucleotide sequence ID" value="NZ_PVXQ01000016.1"/>
</dbReference>
<reference evidence="2 3" key="1">
    <citation type="submission" date="2018-03" db="EMBL/GenBank/DDBJ databases">
        <title>Genome sequence of Clostridium vincentii DSM 10228.</title>
        <authorList>
            <person name="Poehlein A."/>
            <person name="Daniel R."/>
        </authorList>
    </citation>
    <scope>NUCLEOTIDE SEQUENCE [LARGE SCALE GENOMIC DNA]</scope>
    <source>
        <strain evidence="2 3">DSM 10228</strain>
    </source>
</reference>
<feature type="transmembrane region" description="Helical" evidence="1">
    <location>
        <begin position="90"/>
        <end position="118"/>
    </location>
</feature>
<sequence length="165" mass="18719">MKKNLKINSKEKQEVFILKIVTMFFKITPVLFLMYLYIISNISGGKIFAPVIEDINMTIAFITAMLGPVCGICCQNAYDNLKENKNMLFAKIILLAIALSQIILLNLIPFCGIAYVLYKLHDGFKINFKELKIQLKEKKSIQSSLISVFAIFVAIICVYARINIV</sequence>
<name>A0A2T0BEU2_9CLOT</name>
<feature type="transmembrane region" description="Helical" evidence="1">
    <location>
        <begin position="20"/>
        <end position="39"/>
    </location>
</feature>
<evidence type="ECO:0000313" key="2">
    <source>
        <dbReference type="EMBL" id="PRR82416.1"/>
    </source>
</evidence>
<protein>
    <submittedName>
        <fullName evidence="2">Uncharacterized protein</fullName>
    </submittedName>
</protein>
<accession>A0A2T0BEU2</accession>
<evidence type="ECO:0000256" key="1">
    <source>
        <dbReference type="SAM" id="Phobius"/>
    </source>
</evidence>
<keyword evidence="1" id="KW-1133">Transmembrane helix</keyword>
<evidence type="ECO:0000313" key="3">
    <source>
        <dbReference type="Proteomes" id="UP000239471"/>
    </source>
</evidence>
<proteinExistence type="predicted"/>
<dbReference type="AlphaFoldDB" id="A0A2T0BEU2"/>